<name>A0A0V1B6Z2_TRISP</name>
<dbReference type="AlphaFoldDB" id="A0A0V1B6Z2"/>
<protein>
    <submittedName>
        <fullName evidence="1">Uncharacterized protein</fullName>
    </submittedName>
</protein>
<proteinExistence type="predicted"/>
<dbReference type="EMBL" id="JYDH01000092">
    <property type="protein sequence ID" value="KRY32776.1"/>
    <property type="molecule type" value="Genomic_DNA"/>
</dbReference>
<keyword evidence="2" id="KW-1185">Reference proteome</keyword>
<evidence type="ECO:0000313" key="2">
    <source>
        <dbReference type="Proteomes" id="UP000054776"/>
    </source>
</evidence>
<organism evidence="1 2">
    <name type="scientific">Trichinella spiralis</name>
    <name type="common">Trichina worm</name>
    <dbReference type="NCBI Taxonomy" id="6334"/>
    <lineage>
        <taxon>Eukaryota</taxon>
        <taxon>Metazoa</taxon>
        <taxon>Ecdysozoa</taxon>
        <taxon>Nematoda</taxon>
        <taxon>Enoplea</taxon>
        <taxon>Dorylaimia</taxon>
        <taxon>Trichinellida</taxon>
        <taxon>Trichinellidae</taxon>
        <taxon>Trichinella</taxon>
    </lineage>
</organism>
<dbReference type="Proteomes" id="UP000054776">
    <property type="component" value="Unassembled WGS sequence"/>
</dbReference>
<sequence>LSLTIRIRYRNWRLAVVMRNSHVRRRVRTPLFPCAVVPELSLALLSLRRASNSVSETQQNELHVLLPIMKMMMENFLFSLAEKREKKTKENESLYNTVTEALKNEVGNVNHFYNENF</sequence>
<feature type="non-terminal residue" evidence="1">
    <location>
        <position position="1"/>
    </location>
</feature>
<evidence type="ECO:0000313" key="1">
    <source>
        <dbReference type="EMBL" id="KRY32776.1"/>
    </source>
</evidence>
<comment type="caution">
    <text evidence="1">The sequence shown here is derived from an EMBL/GenBank/DDBJ whole genome shotgun (WGS) entry which is preliminary data.</text>
</comment>
<accession>A0A0V1B6Z2</accession>
<gene>
    <name evidence="1" type="ORF">T01_5460</name>
</gene>
<reference evidence="1 2" key="1">
    <citation type="submission" date="2015-01" db="EMBL/GenBank/DDBJ databases">
        <title>Evolution of Trichinella species and genotypes.</title>
        <authorList>
            <person name="Korhonen P.K."/>
            <person name="Edoardo P."/>
            <person name="Giuseppe L.R."/>
            <person name="Gasser R.B."/>
        </authorList>
    </citation>
    <scope>NUCLEOTIDE SEQUENCE [LARGE SCALE GENOMIC DNA]</scope>
    <source>
        <strain evidence="1">ISS3</strain>
    </source>
</reference>